<dbReference type="GO" id="GO:0016020">
    <property type="term" value="C:membrane"/>
    <property type="evidence" value="ECO:0007669"/>
    <property type="project" value="UniProtKB-SubCell"/>
</dbReference>
<dbReference type="Pfam" id="PF07219">
    <property type="entry name" value="HemY_N"/>
    <property type="match status" value="1"/>
</dbReference>
<dbReference type="AlphaFoldDB" id="A0A0D6PIB5"/>
<evidence type="ECO:0000256" key="3">
    <source>
        <dbReference type="ARBA" id="ARBA00022989"/>
    </source>
</evidence>
<comment type="caution">
    <text evidence="7">The sequence shown here is derived from an EMBL/GenBank/DDBJ whole genome shotgun (WGS) entry which is preliminary data.</text>
</comment>
<name>A0A0D6PIB5_9PROT</name>
<dbReference type="Proteomes" id="UP000032668">
    <property type="component" value="Unassembled WGS sequence"/>
</dbReference>
<dbReference type="InterPro" id="IPR011990">
    <property type="entry name" value="TPR-like_helical_dom_sf"/>
</dbReference>
<keyword evidence="4 5" id="KW-0472">Membrane</keyword>
<dbReference type="OrthoDB" id="9798343at2"/>
<keyword evidence="3 5" id="KW-1133">Transmembrane helix</keyword>
<dbReference type="InterPro" id="IPR010817">
    <property type="entry name" value="HemY_N"/>
</dbReference>
<dbReference type="STRING" id="1120923.SAMN02746095_02858"/>
<sequence>MWKALKFCITAALVLAVAWWVASLPGEVTANAGAYQISAPTPMALLLLVILVGLLIIFFRVLGGLRRAPGQFAGWRGQRRVVAGEVALQRGLVAVAAGDANGARTAAAKARAKLGETPFVQWLSAEAARLSGQQDEARQAFERLTESKEMRFLGYQGLLQDSLKAGRMDDAARQVAAAEEAYPGGAWARQQRLHLAVTAENYAAALRLTQEPRERAALAVAAAEKAETPKLALEFAKQAVKADPASPVAVAALAKALRGVGKERAARKILSKGWAVAPHKLLAAAWLSPEATALERAQAAAQLAAQQPGHMESELLLAETSLAAKLPGEARRHARAALAAGNEDGRAAVILAKLDDTLAPAPAPTWRCTACKTQHEDWSPACPTCGKLGTLTANHPGKALAATPNG</sequence>
<organism evidence="7 8">
    <name type="scientific">Acidocella aminolytica 101 = DSM 11237</name>
    <dbReference type="NCBI Taxonomy" id="1120923"/>
    <lineage>
        <taxon>Bacteria</taxon>
        <taxon>Pseudomonadati</taxon>
        <taxon>Pseudomonadota</taxon>
        <taxon>Alphaproteobacteria</taxon>
        <taxon>Acetobacterales</taxon>
        <taxon>Acidocellaceae</taxon>
        <taxon>Acidocella</taxon>
    </lineage>
</organism>
<evidence type="ECO:0000313" key="7">
    <source>
        <dbReference type="EMBL" id="GAN81402.1"/>
    </source>
</evidence>
<protein>
    <recommendedName>
        <fullName evidence="6">HemY N-terminal domain-containing protein</fullName>
    </recommendedName>
</protein>
<evidence type="ECO:0000256" key="1">
    <source>
        <dbReference type="ARBA" id="ARBA00004370"/>
    </source>
</evidence>
<dbReference type="SUPFAM" id="SSF48452">
    <property type="entry name" value="TPR-like"/>
    <property type="match status" value="1"/>
</dbReference>
<comment type="subcellular location">
    <subcellularLocation>
        <location evidence="1">Membrane</location>
    </subcellularLocation>
</comment>
<dbReference type="Gene3D" id="1.25.40.10">
    <property type="entry name" value="Tetratricopeptide repeat domain"/>
    <property type="match status" value="1"/>
</dbReference>
<keyword evidence="8" id="KW-1185">Reference proteome</keyword>
<gene>
    <name evidence="7" type="ORF">Aam_092_023</name>
</gene>
<reference evidence="7 8" key="1">
    <citation type="submission" date="2012-11" db="EMBL/GenBank/DDBJ databases">
        <title>Whole genome sequence of Acidocella aminolytica 101 = DSM 11237.</title>
        <authorList>
            <person name="Azuma Y."/>
            <person name="Higashiura N."/>
            <person name="Hirakawa H."/>
            <person name="Matsushita K."/>
        </authorList>
    </citation>
    <scope>NUCLEOTIDE SEQUENCE [LARGE SCALE GENOMIC DNA]</scope>
    <source>
        <strain evidence="8">101 / DSM 11237</strain>
    </source>
</reference>
<dbReference type="EMBL" id="BANC01000090">
    <property type="protein sequence ID" value="GAN81402.1"/>
    <property type="molecule type" value="Genomic_DNA"/>
</dbReference>
<feature type="domain" description="HemY N-terminal" evidence="6">
    <location>
        <begin position="26"/>
        <end position="132"/>
    </location>
</feature>
<evidence type="ECO:0000313" key="8">
    <source>
        <dbReference type="Proteomes" id="UP000032668"/>
    </source>
</evidence>
<accession>A0A0D6PIB5</accession>
<evidence type="ECO:0000256" key="2">
    <source>
        <dbReference type="ARBA" id="ARBA00022692"/>
    </source>
</evidence>
<evidence type="ECO:0000256" key="5">
    <source>
        <dbReference type="SAM" id="Phobius"/>
    </source>
</evidence>
<keyword evidence="2 5" id="KW-0812">Transmembrane</keyword>
<evidence type="ECO:0000256" key="4">
    <source>
        <dbReference type="ARBA" id="ARBA00023136"/>
    </source>
</evidence>
<proteinExistence type="predicted"/>
<dbReference type="RefSeq" id="WP_048879790.1">
    <property type="nucleotide sequence ID" value="NZ_BANC01000090.1"/>
</dbReference>
<feature type="transmembrane region" description="Helical" evidence="5">
    <location>
        <begin position="40"/>
        <end position="62"/>
    </location>
</feature>
<evidence type="ECO:0000259" key="6">
    <source>
        <dbReference type="Pfam" id="PF07219"/>
    </source>
</evidence>